<evidence type="ECO:0000313" key="5">
    <source>
        <dbReference type="Proteomes" id="UP000295560"/>
    </source>
</evidence>
<dbReference type="Gene3D" id="1.10.10.60">
    <property type="entry name" value="Homeodomain-like"/>
    <property type="match status" value="1"/>
</dbReference>
<dbReference type="RefSeq" id="WP_132430774.1">
    <property type="nucleotide sequence ID" value="NZ_SMFZ01000002.1"/>
</dbReference>
<reference evidence="4 5" key="1">
    <citation type="submission" date="2019-03" db="EMBL/GenBank/DDBJ databases">
        <title>Sequencing the genomes of 1000 actinobacteria strains.</title>
        <authorList>
            <person name="Klenk H.-P."/>
        </authorList>
    </citation>
    <scope>NUCLEOTIDE SEQUENCE [LARGE SCALE GENOMIC DNA]</scope>
    <source>
        <strain evidence="4 5">DSM 44969</strain>
    </source>
</reference>
<keyword evidence="5" id="KW-1185">Reference proteome</keyword>
<name>A0A4R1HQS3_PSEEN</name>
<dbReference type="GO" id="GO:0003700">
    <property type="term" value="F:DNA-binding transcription factor activity"/>
    <property type="evidence" value="ECO:0007669"/>
    <property type="project" value="TreeGrafter"/>
</dbReference>
<evidence type="ECO:0000313" key="4">
    <source>
        <dbReference type="EMBL" id="TCK22109.1"/>
    </source>
</evidence>
<dbReference type="Pfam" id="PF17932">
    <property type="entry name" value="TetR_C_24"/>
    <property type="match status" value="1"/>
</dbReference>
<protein>
    <submittedName>
        <fullName evidence="4">TetR family transcriptional regulator</fullName>
    </submittedName>
</protein>
<dbReference type="SUPFAM" id="SSF46689">
    <property type="entry name" value="Homeodomain-like"/>
    <property type="match status" value="1"/>
</dbReference>
<dbReference type="InterPro" id="IPR009057">
    <property type="entry name" value="Homeodomain-like_sf"/>
</dbReference>
<keyword evidence="1 2" id="KW-0238">DNA-binding</keyword>
<dbReference type="GO" id="GO:0000976">
    <property type="term" value="F:transcription cis-regulatory region binding"/>
    <property type="evidence" value="ECO:0007669"/>
    <property type="project" value="TreeGrafter"/>
</dbReference>
<dbReference type="EMBL" id="SMFZ01000002">
    <property type="protein sequence ID" value="TCK22109.1"/>
    <property type="molecule type" value="Genomic_DNA"/>
</dbReference>
<dbReference type="PANTHER" id="PTHR30055">
    <property type="entry name" value="HTH-TYPE TRANSCRIPTIONAL REGULATOR RUTR"/>
    <property type="match status" value="1"/>
</dbReference>
<dbReference type="OrthoDB" id="5242520at2"/>
<accession>A0A4R1HQS3</accession>
<evidence type="ECO:0000256" key="2">
    <source>
        <dbReference type="PROSITE-ProRule" id="PRU00335"/>
    </source>
</evidence>
<comment type="caution">
    <text evidence="4">The sequence shown here is derived from an EMBL/GenBank/DDBJ whole genome shotgun (WGS) entry which is preliminary data.</text>
</comment>
<dbReference type="PROSITE" id="PS50977">
    <property type="entry name" value="HTH_TETR_2"/>
    <property type="match status" value="1"/>
</dbReference>
<dbReference type="InterPro" id="IPR001647">
    <property type="entry name" value="HTH_TetR"/>
</dbReference>
<dbReference type="Pfam" id="PF00440">
    <property type="entry name" value="TetR_N"/>
    <property type="match status" value="1"/>
</dbReference>
<dbReference type="Gene3D" id="1.10.357.10">
    <property type="entry name" value="Tetracycline Repressor, domain 2"/>
    <property type="match status" value="1"/>
</dbReference>
<feature type="domain" description="HTH tetR-type" evidence="3">
    <location>
        <begin position="12"/>
        <end position="72"/>
    </location>
</feature>
<evidence type="ECO:0000256" key="1">
    <source>
        <dbReference type="ARBA" id="ARBA00023125"/>
    </source>
</evidence>
<organism evidence="4 5">
    <name type="scientific">Pseudonocardia endophytica</name>
    <dbReference type="NCBI Taxonomy" id="401976"/>
    <lineage>
        <taxon>Bacteria</taxon>
        <taxon>Bacillati</taxon>
        <taxon>Actinomycetota</taxon>
        <taxon>Actinomycetes</taxon>
        <taxon>Pseudonocardiales</taxon>
        <taxon>Pseudonocardiaceae</taxon>
        <taxon>Pseudonocardia</taxon>
    </lineage>
</organism>
<dbReference type="Proteomes" id="UP000295560">
    <property type="component" value="Unassembled WGS sequence"/>
</dbReference>
<sequence>MSGQRGPTKRSTERLDLITQAASVEIIRHGFDNLSVSDIAEAAGLSVGGMYRYITTKTDLLVMVCRGIYDGVREQLGEIAAGDESHEAKLRSAIDLYLRECENQRAQIAMVYREYRRLPDDAQRFFMQREKAIADVFADLIRGGCGRGVFQPVDATVLAMDIVFLGHMPSFKKWALLGEVSAEQLRGEQVELVLGRLLPR</sequence>
<dbReference type="InterPro" id="IPR041490">
    <property type="entry name" value="KstR2_TetR_C"/>
</dbReference>
<dbReference type="SUPFAM" id="SSF48498">
    <property type="entry name" value="Tetracyclin repressor-like, C-terminal domain"/>
    <property type="match status" value="1"/>
</dbReference>
<dbReference type="AlphaFoldDB" id="A0A4R1HQS3"/>
<dbReference type="InterPro" id="IPR050109">
    <property type="entry name" value="HTH-type_TetR-like_transc_reg"/>
</dbReference>
<gene>
    <name evidence="4" type="ORF">EV378_6108</name>
</gene>
<dbReference type="InterPro" id="IPR036271">
    <property type="entry name" value="Tet_transcr_reg_TetR-rel_C_sf"/>
</dbReference>
<feature type="DNA-binding region" description="H-T-H motif" evidence="2">
    <location>
        <begin position="35"/>
        <end position="54"/>
    </location>
</feature>
<evidence type="ECO:0000259" key="3">
    <source>
        <dbReference type="PROSITE" id="PS50977"/>
    </source>
</evidence>
<proteinExistence type="predicted"/>
<dbReference type="PANTHER" id="PTHR30055:SF226">
    <property type="entry name" value="HTH-TYPE TRANSCRIPTIONAL REGULATOR PKSA"/>
    <property type="match status" value="1"/>
</dbReference>